<dbReference type="PROSITE" id="PS50928">
    <property type="entry name" value="ABC_TM1"/>
    <property type="match status" value="1"/>
</dbReference>
<dbReference type="PANTHER" id="PTHR30193">
    <property type="entry name" value="ABC TRANSPORTER PERMEASE PROTEIN"/>
    <property type="match status" value="1"/>
</dbReference>
<accession>A0ABX0J9F2</accession>
<keyword evidence="5 7" id="KW-1133">Transmembrane helix</keyword>
<comment type="similarity">
    <text evidence="7">Belongs to the binding-protein-dependent transport system permease family.</text>
</comment>
<keyword evidence="3" id="KW-1003">Cell membrane</keyword>
<name>A0ABX0J9F2_9BACL</name>
<dbReference type="InterPro" id="IPR051393">
    <property type="entry name" value="ABC_transporter_permease"/>
</dbReference>
<sequence length="325" mass="36179">MVSLLDNDLALAPNSTAKPAAISQAGRTRRKLSMHLRWQENMLAYVFMAPSLLVFSVFLFYPLLKSVYLSLHLTDPRGRIAAYVGMENFQELFLSERFYQSLKVTLSFTLLTVPTCILIALLLAALTQTKLRGMRIFQFVFSLPIAISVGTGSVIWMMLFHPSVGILNYFLSIVGIAPIGWLTDPAWALVSVSAMTVWMTLGFNYIVLLSGLQGVPEEIYDSAKIDGSGPLRTFVQLTLPLVSPTLFFVAIVSVIGAFQSFGQIHILTKGGPMYTTDVVVYNIYQDAFINFRFGIGSAQALVLFAIILVLTLLQFTFFEKKVHYQ</sequence>
<organism evidence="9 10">
    <name type="scientific">Paenibacillus agricola</name>
    <dbReference type="NCBI Taxonomy" id="2716264"/>
    <lineage>
        <taxon>Bacteria</taxon>
        <taxon>Bacillati</taxon>
        <taxon>Bacillota</taxon>
        <taxon>Bacilli</taxon>
        <taxon>Bacillales</taxon>
        <taxon>Paenibacillaceae</taxon>
        <taxon>Paenibacillus</taxon>
    </lineage>
</organism>
<feature type="transmembrane region" description="Helical" evidence="7">
    <location>
        <begin position="234"/>
        <end position="258"/>
    </location>
</feature>
<feature type="transmembrane region" description="Helical" evidence="7">
    <location>
        <begin position="139"/>
        <end position="160"/>
    </location>
</feature>
<evidence type="ECO:0000256" key="6">
    <source>
        <dbReference type="ARBA" id="ARBA00023136"/>
    </source>
</evidence>
<dbReference type="InterPro" id="IPR000515">
    <property type="entry name" value="MetI-like"/>
</dbReference>
<evidence type="ECO:0000313" key="10">
    <source>
        <dbReference type="Proteomes" id="UP001165962"/>
    </source>
</evidence>
<gene>
    <name evidence="9" type="ORF">G9U52_18520</name>
</gene>
<reference evidence="9" key="1">
    <citation type="submission" date="2020-03" db="EMBL/GenBank/DDBJ databases">
        <title>Draft sequencing of Paenibacilllus sp. S3N08.</title>
        <authorList>
            <person name="Kim D.-U."/>
        </authorList>
    </citation>
    <scope>NUCLEOTIDE SEQUENCE</scope>
    <source>
        <strain evidence="9">S3N08</strain>
    </source>
</reference>
<feature type="transmembrane region" description="Helical" evidence="7">
    <location>
        <begin position="104"/>
        <end position="127"/>
    </location>
</feature>
<dbReference type="EMBL" id="JAAOIW010000006">
    <property type="protein sequence ID" value="NHN31834.1"/>
    <property type="molecule type" value="Genomic_DNA"/>
</dbReference>
<keyword evidence="10" id="KW-1185">Reference proteome</keyword>
<keyword evidence="2 7" id="KW-0813">Transport</keyword>
<feature type="transmembrane region" description="Helical" evidence="7">
    <location>
        <begin position="166"/>
        <end position="183"/>
    </location>
</feature>
<comment type="subcellular location">
    <subcellularLocation>
        <location evidence="1 7">Cell membrane</location>
        <topology evidence="1 7">Multi-pass membrane protein</topology>
    </subcellularLocation>
</comment>
<dbReference type="Pfam" id="PF00528">
    <property type="entry name" value="BPD_transp_1"/>
    <property type="match status" value="1"/>
</dbReference>
<feature type="transmembrane region" description="Helical" evidence="7">
    <location>
        <begin position="195"/>
        <end position="214"/>
    </location>
</feature>
<dbReference type="SUPFAM" id="SSF161098">
    <property type="entry name" value="MetI-like"/>
    <property type="match status" value="1"/>
</dbReference>
<dbReference type="PANTHER" id="PTHR30193:SF37">
    <property type="entry name" value="INNER MEMBRANE ABC TRANSPORTER PERMEASE PROTEIN YCJO"/>
    <property type="match status" value="1"/>
</dbReference>
<comment type="caution">
    <text evidence="9">The sequence shown here is derived from an EMBL/GenBank/DDBJ whole genome shotgun (WGS) entry which is preliminary data.</text>
</comment>
<evidence type="ECO:0000256" key="3">
    <source>
        <dbReference type="ARBA" id="ARBA00022475"/>
    </source>
</evidence>
<proteinExistence type="inferred from homology"/>
<dbReference type="InterPro" id="IPR035906">
    <property type="entry name" value="MetI-like_sf"/>
</dbReference>
<dbReference type="CDD" id="cd06261">
    <property type="entry name" value="TM_PBP2"/>
    <property type="match status" value="1"/>
</dbReference>
<evidence type="ECO:0000256" key="1">
    <source>
        <dbReference type="ARBA" id="ARBA00004651"/>
    </source>
</evidence>
<evidence type="ECO:0000259" key="8">
    <source>
        <dbReference type="PROSITE" id="PS50928"/>
    </source>
</evidence>
<protein>
    <submittedName>
        <fullName evidence="9">Sugar ABC transporter permease</fullName>
    </submittedName>
</protein>
<dbReference type="Gene3D" id="1.10.3720.10">
    <property type="entry name" value="MetI-like"/>
    <property type="match status" value="1"/>
</dbReference>
<feature type="domain" description="ABC transmembrane type-1" evidence="8">
    <location>
        <begin position="102"/>
        <end position="314"/>
    </location>
</feature>
<evidence type="ECO:0000313" key="9">
    <source>
        <dbReference type="EMBL" id="NHN31834.1"/>
    </source>
</evidence>
<evidence type="ECO:0000256" key="5">
    <source>
        <dbReference type="ARBA" id="ARBA00022989"/>
    </source>
</evidence>
<evidence type="ECO:0000256" key="2">
    <source>
        <dbReference type="ARBA" id="ARBA00022448"/>
    </source>
</evidence>
<evidence type="ECO:0000256" key="7">
    <source>
        <dbReference type="RuleBase" id="RU363032"/>
    </source>
</evidence>
<feature type="transmembrane region" description="Helical" evidence="7">
    <location>
        <begin position="42"/>
        <end position="64"/>
    </location>
</feature>
<dbReference type="Proteomes" id="UP001165962">
    <property type="component" value="Unassembled WGS sequence"/>
</dbReference>
<evidence type="ECO:0000256" key="4">
    <source>
        <dbReference type="ARBA" id="ARBA00022692"/>
    </source>
</evidence>
<keyword evidence="4 7" id="KW-0812">Transmembrane</keyword>
<keyword evidence="6 7" id="KW-0472">Membrane</keyword>